<keyword evidence="4" id="KW-1185">Reference proteome</keyword>
<proteinExistence type="inferred from homology"/>
<feature type="domain" description="Amidase" evidence="2">
    <location>
        <begin position="63"/>
        <end position="485"/>
    </location>
</feature>
<evidence type="ECO:0000313" key="3">
    <source>
        <dbReference type="EMBL" id="MDR6294326.1"/>
    </source>
</evidence>
<dbReference type="InterPro" id="IPR023631">
    <property type="entry name" value="Amidase_dom"/>
</dbReference>
<dbReference type="SUPFAM" id="SSF75304">
    <property type="entry name" value="Amidase signature (AS) enzymes"/>
    <property type="match status" value="1"/>
</dbReference>
<comment type="similarity">
    <text evidence="1">Belongs to the amidase family.</text>
</comment>
<keyword evidence="3" id="KW-0436">Ligase</keyword>
<dbReference type="Gene3D" id="3.90.1300.10">
    <property type="entry name" value="Amidase signature (AS) domain"/>
    <property type="match status" value="1"/>
</dbReference>
<dbReference type="Proteomes" id="UP001262410">
    <property type="component" value="Unassembled WGS sequence"/>
</dbReference>
<dbReference type="EC" id="6.3.5.6" evidence="3"/>
<dbReference type="EMBL" id="JAVDPW010000018">
    <property type="protein sequence ID" value="MDR6294326.1"/>
    <property type="molecule type" value="Genomic_DNA"/>
</dbReference>
<dbReference type="EC" id="6.3.5.7" evidence="3"/>
<dbReference type="InterPro" id="IPR020556">
    <property type="entry name" value="Amidase_CS"/>
</dbReference>
<dbReference type="PROSITE" id="PS00571">
    <property type="entry name" value="AMIDASES"/>
    <property type="match status" value="1"/>
</dbReference>
<dbReference type="RefSeq" id="WP_309801787.1">
    <property type="nucleotide sequence ID" value="NZ_JAVDPW010000018.1"/>
</dbReference>
<protein>
    <submittedName>
        <fullName evidence="3">Aspartyl-tRNA(Asn)/glutamyl-tRNA(Gln) amidotransferase subunit A</fullName>
        <ecNumber evidence="3">6.3.5.6</ecNumber>
        <ecNumber evidence="3">6.3.5.7</ecNumber>
    </submittedName>
</protein>
<reference evidence="3 4" key="1">
    <citation type="submission" date="2023-07" db="EMBL/GenBank/DDBJ databases">
        <title>Sorghum-associated microbial communities from plants grown in Nebraska, USA.</title>
        <authorList>
            <person name="Schachtman D."/>
        </authorList>
    </citation>
    <scope>NUCLEOTIDE SEQUENCE [LARGE SCALE GENOMIC DNA]</scope>
    <source>
        <strain evidence="3 4">584</strain>
    </source>
</reference>
<dbReference type="InterPro" id="IPR000120">
    <property type="entry name" value="Amidase"/>
</dbReference>
<gene>
    <name evidence="3" type="ORF">E9232_006880</name>
</gene>
<dbReference type="Pfam" id="PF01425">
    <property type="entry name" value="Amidase"/>
    <property type="match status" value="1"/>
</dbReference>
<comment type="caution">
    <text evidence="3">The sequence shown here is derived from an EMBL/GenBank/DDBJ whole genome shotgun (WGS) entry which is preliminary data.</text>
</comment>
<name>A0ABU1K0C1_9PROT</name>
<evidence type="ECO:0000313" key="4">
    <source>
        <dbReference type="Proteomes" id="UP001262410"/>
    </source>
</evidence>
<dbReference type="PIRSF" id="PIRSF001221">
    <property type="entry name" value="Amidase_fungi"/>
    <property type="match status" value="1"/>
</dbReference>
<organism evidence="3 4">
    <name type="scientific">Inquilinus ginsengisoli</name>
    <dbReference type="NCBI Taxonomy" id="363840"/>
    <lineage>
        <taxon>Bacteria</taxon>
        <taxon>Pseudomonadati</taxon>
        <taxon>Pseudomonadota</taxon>
        <taxon>Alphaproteobacteria</taxon>
        <taxon>Rhodospirillales</taxon>
        <taxon>Rhodospirillaceae</taxon>
        <taxon>Inquilinus</taxon>
    </lineage>
</organism>
<dbReference type="PANTHER" id="PTHR11895">
    <property type="entry name" value="TRANSAMIDASE"/>
    <property type="match status" value="1"/>
</dbReference>
<dbReference type="PANTHER" id="PTHR11895:SF7">
    <property type="entry name" value="GLUTAMYL-TRNA(GLN) AMIDOTRANSFERASE SUBUNIT A, MITOCHONDRIAL"/>
    <property type="match status" value="1"/>
</dbReference>
<accession>A0ABU1K0C1</accession>
<dbReference type="GO" id="GO:0050567">
    <property type="term" value="F:glutaminyl-tRNA synthase (glutamine-hydrolyzing) activity"/>
    <property type="evidence" value="ECO:0007669"/>
    <property type="project" value="UniProtKB-EC"/>
</dbReference>
<evidence type="ECO:0000256" key="1">
    <source>
        <dbReference type="ARBA" id="ARBA00009199"/>
    </source>
</evidence>
<sequence>MTSGKGRPSCGERVVYLSSGRQDFSHRKPIMPDVKISETNPIHYQDATTLAALIRTKEVSSREVVQAHIDRVAAVNPRINAVVTLMAADALAAADAADKAVADGADLGPLHGVPFSIKDALDTAGVLTQRGSKLFAGHVPTTDATAVARYKAAGGIPLMKTNLPEFSAWTETDNLLTGRTNNPWNLARTPGGSSGGESAAIAAGLSPIGIGSDVAISVRGPAAFTGIAALKATQGRVPYTGHYPSIIRRWWHVGAMARTVGDVALGYSILKGPDGVDGYAVHPRDADAGASRIPGRPLRIGWVADAAFGPVDPEIVAAVASAASRLADLGHEVEPVTLPFLGNPLGALMTLIYAEIVPSIKALAAGREGELHAIGAGIVGMADPAFADFLAAEAQGEDLRSAFAGFFERYDVLLTPVNPMTATPHGAQELVVGGVTVPWTHVMAATSPFNLTGLPALSVPYAFSSEQLPIGIQLVGKWLDEATLLRLGAMLERKGGLGDRHPAL</sequence>
<evidence type="ECO:0000259" key="2">
    <source>
        <dbReference type="Pfam" id="PF01425"/>
    </source>
</evidence>
<dbReference type="GO" id="GO:0050566">
    <property type="term" value="F:asparaginyl-tRNA synthase (glutamine-hydrolyzing) activity"/>
    <property type="evidence" value="ECO:0007669"/>
    <property type="project" value="UniProtKB-EC"/>
</dbReference>
<dbReference type="InterPro" id="IPR036928">
    <property type="entry name" value="AS_sf"/>
</dbReference>